<evidence type="ECO:0000313" key="1">
    <source>
        <dbReference type="EMBL" id="KAL1380348.1"/>
    </source>
</evidence>
<keyword evidence="2" id="KW-1185">Reference proteome</keyword>
<dbReference type="EMBL" id="JBEHCU010009188">
    <property type="protein sequence ID" value="KAL1380348.1"/>
    <property type="molecule type" value="Genomic_DNA"/>
</dbReference>
<reference evidence="1 2" key="1">
    <citation type="submission" date="2024-05" db="EMBL/GenBank/DDBJ databases">
        <title>Culex pipiens pipiens assembly and annotation.</title>
        <authorList>
            <person name="Alout H."/>
            <person name="Durand T."/>
        </authorList>
    </citation>
    <scope>NUCLEOTIDE SEQUENCE [LARGE SCALE GENOMIC DNA]</scope>
    <source>
        <strain evidence="1">HA-2024</strain>
        <tissue evidence="1">Whole body</tissue>
    </source>
</reference>
<protein>
    <submittedName>
        <fullName evidence="1">Uncharacterized protein</fullName>
    </submittedName>
</protein>
<accession>A0ABD1CVE2</accession>
<comment type="caution">
    <text evidence="1">The sequence shown here is derived from an EMBL/GenBank/DDBJ whole genome shotgun (WGS) entry which is preliminary data.</text>
</comment>
<evidence type="ECO:0000313" key="2">
    <source>
        <dbReference type="Proteomes" id="UP001562425"/>
    </source>
</evidence>
<sequence length="378" mass="41107">MVMISGVPGRELSTHLPTCRRFKFLQLTVQPGPVRVSRPGYLAENFQLICPPADGSSSSSSCVPARVPGRELSTHLPTCRRFKFLQLTVQPGPVRVSRPGYLAENFQLICPPADGSSSSSSRFNPDQFVCPGQGTWPRTFNSSAHLPTVQVPPVRVSRPGYLAKNFQLICPPFDGSSSSSSRFNPDQFVCPGQGTWPRTFNSSAHLPTVQVPPAHGSTRTSSCVPARVPGRELSTHLPTCQRFKFLQFVCPGQGTWPRTFNSSAHLSTVQVPPAHGSTRTSSCVPARVPGRELSTHLPTCRRFKFLQLTVQPGPVRVSRPGYLAENFQLICSAADGSSSSSSRFYPDNLVTPGPRLGRLDCFDSALRLSIKVGISISF</sequence>
<name>A0ABD1CVE2_CULPP</name>
<proteinExistence type="predicted"/>
<gene>
    <name evidence="1" type="ORF">pipiens_014267</name>
</gene>
<organism evidence="1 2">
    <name type="scientific">Culex pipiens pipiens</name>
    <name type="common">Northern house mosquito</name>
    <dbReference type="NCBI Taxonomy" id="38569"/>
    <lineage>
        <taxon>Eukaryota</taxon>
        <taxon>Metazoa</taxon>
        <taxon>Ecdysozoa</taxon>
        <taxon>Arthropoda</taxon>
        <taxon>Hexapoda</taxon>
        <taxon>Insecta</taxon>
        <taxon>Pterygota</taxon>
        <taxon>Neoptera</taxon>
        <taxon>Endopterygota</taxon>
        <taxon>Diptera</taxon>
        <taxon>Nematocera</taxon>
        <taxon>Culicoidea</taxon>
        <taxon>Culicidae</taxon>
        <taxon>Culicinae</taxon>
        <taxon>Culicini</taxon>
        <taxon>Culex</taxon>
        <taxon>Culex</taxon>
    </lineage>
</organism>
<dbReference type="AlphaFoldDB" id="A0ABD1CVE2"/>
<dbReference type="Proteomes" id="UP001562425">
    <property type="component" value="Unassembled WGS sequence"/>
</dbReference>